<feature type="compositionally biased region" description="Basic and acidic residues" evidence="1">
    <location>
        <begin position="500"/>
        <end position="512"/>
    </location>
</feature>
<dbReference type="Proteomes" id="UP001183226">
    <property type="component" value="Unassembled WGS sequence"/>
</dbReference>
<feature type="non-terminal residue" evidence="2">
    <location>
        <position position="1"/>
    </location>
</feature>
<comment type="caution">
    <text evidence="2">The sequence shown here is derived from an EMBL/GenBank/DDBJ whole genome shotgun (WGS) entry which is preliminary data.</text>
</comment>
<evidence type="ECO:0000313" key="3">
    <source>
        <dbReference type="Proteomes" id="UP001183226"/>
    </source>
</evidence>
<accession>A0ABU2L168</accession>
<feature type="region of interest" description="Disordered" evidence="1">
    <location>
        <begin position="242"/>
        <end position="597"/>
    </location>
</feature>
<feature type="compositionally biased region" description="Low complexity" evidence="1">
    <location>
        <begin position="538"/>
        <end position="597"/>
    </location>
</feature>
<dbReference type="EMBL" id="JAVREK010000053">
    <property type="protein sequence ID" value="MDT0305311.1"/>
    <property type="molecule type" value="Genomic_DNA"/>
</dbReference>
<evidence type="ECO:0000313" key="2">
    <source>
        <dbReference type="EMBL" id="MDT0305311.1"/>
    </source>
</evidence>
<feature type="compositionally biased region" description="Low complexity" evidence="1">
    <location>
        <begin position="394"/>
        <end position="404"/>
    </location>
</feature>
<gene>
    <name evidence="2" type="ORF">RM446_24575</name>
</gene>
<feature type="compositionally biased region" description="Basic and acidic residues" evidence="1">
    <location>
        <begin position="273"/>
        <end position="289"/>
    </location>
</feature>
<feature type="compositionally biased region" description="Low complexity" evidence="1">
    <location>
        <begin position="412"/>
        <end position="430"/>
    </location>
</feature>
<evidence type="ECO:0000256" key="1">
    <source>
        <dbReference type="SAM" id="MobiDB-lite"/>
    </source>
</evidence>
<feature type="compositionally biased region" description="Pro residues" evidence="1">
    <location>
        <begin position="246"/>
        <end position="256"/>
    </location>
</feature>
<sequence>ITGTISAGLAPIVDRVIGIQIDRVLKNNLDILTNTPPPRITTDPPPAKPETISELRAPDLNADLTNAFNKHNDDLIAPYTPENVNRPFDRPETITRLRDDLTDVFTKHFADTIGAHAAKNAADAYTDALTKNWGKNTLNDDLAAALARTDIPPHIRNHLTRTVPDTLTRNLGGYLANPHMRAQILAMAAATGAFEGYIGEGTSNAALTDEGFKAHGYSATAGSFQGGAQTITVDTALTAFAHLKNPPQPPPPPTPPETTTGDGGSGNGNNNPDDNHSSRSAPDGEHNNDDDFSGGSGPEPSIDRRDPVNSDTDIDTPATDVPAPDIDHADPAPARTGGDLPTSPDTAPETDAETASTPGSGVHDAPADQTGVVTGEDGTADKPPAYSPGDDSTPADTPPAYTDDAPPPAYEPTPETTDNPTDNPATTKTPITEADVRNLTDQLINDPHLVHNLHTHFDHHPTDQPTDPPPAPTDLAEKHTTHLQPPPATTEITTDGPTPRNDHNPPDHHLTNHPDNPTDPTDLDTDFHDALNDPGDSTAQAATTPDFAAPTPVSGPIGTGPATNTTANGTPTGSGPTNSTGGTNTSGNNNQSNTRNA</sequence>
<feature type="non-terminal residue" evidence="2">
    <location>
        <position position="597"/>
    </location>
</feature>
<proteinExistence type="predicted"/>
<protein>
    <submittedName>
        <fullName evidence="2">Uncharacterized protein</fullName>
    </submittedName>
</protein>
<name>A0ABU2L168_9ACTN</name>
<organism evidence="2 3">
    <name type="scientific">Streptomonospora wellingtoniae</name>
    <dbReference type="NCBI Taxonomy" id="3075544"/>
    <lineage>
        <taxon>Bacteria</taxon>
        <taxon>Bacillati</taxon>
        <taxon>Actinomycetota</taxon>
        <taxon>Actinomycetes</taxon>
        <taxon>Streptosporangiales</taxon>
        <taxon>Nocardiopsidaceae</taxon>
        <taxon>Streptomonospora</taxon>
    </lineage>
</organism>
<reference evidence="3" key="1">
    <citation type="submission" date="2023-07" db="EMBL/GenBank/DDBJ databases">
        <title>30 novel species of actinomycetes from the DSMZ collection.</title>
        <authorList>
            <person name="Nouioui I."/>
        </authorList>
    </citation>
    <scope>NUCLEOTIDE SEQUENCE [LARGE SCALE GENOMIC DNA]</scope>
    <source>
        <strain evidence="3">DSM 45055</strain>
    </source>
</reference>
<keyword evidence="3" id="KW-1185">Reference proteome</keyword>